<reference evidence="2" key="3">
    <citation type="submission" date="2023-05" db="EMBL/GenBank/DDBJ databases">
        <authorList>
            <person name="Smith C.H."/>
        </authorList>
    </citation>
    <scope>NUCLEOTIDE SEQUENCE</scope>
    <source>
        <strain evidence="2">CHS0354</strain>
        <tissue evidence="2">Mantle</tissue>
    </source>
</reference>
<feature type="non-terminal residue" evidence="2">
    <location>
        <position position="228"/>
    </location>
</feature>
<feature type="chain" id="PRO_5042062887" evidence="1">
    <location>
        <begin position="20"/>
        <end position="228"/>
    </location>
</feature>
<gene>
    <name evidence="2" type="ORF">CHS0354_006717</name>
</gene>
<name>A0AAE0S6P1_9BIVA</name>
<accession>A0AAE0S6P1</accession>
<evidence type="ECO:0000256" key="1">
    <source>
        <dbReference type="SAM" id="SignalP"/>
    </source>
</evidence>
<dbReference type="AlphaFoldDB" id="A0AAE0S6P1"/>
<reference evidence="2" key="1">
    <citation type="journal article" date="2021" name="Genome Biol. Evol.">
        <title>A High-Quality Reference Genome for a Parasitic Bivalve with Doubly Uniparental Inheritance (Bivalvia: Unionida).</title>
        <authorList>
            <person name="Smith C.H."/>
        </authorList>
    </citation>
    <scope>NUCLEOTIDE SEQUENCE</scope>
    <source>
        <strain evidence="2">CHS0354</strain>
    </source>
</reference>
<keyword evidence="1" id="KW-0732">Signal</keyword>
<feature type="signal peptide" evidence="1">
    <location>
        <begin position="1"/>
        <end position="19"/>
    </location>
</feature>
<dbReference type="EMBL" id="JAEAOA010000459">
    <property type="protein sequence ID" value="KAK3586159.1"/>
    <property type="molecule type" value="Genomic_DNA"/>
</dbReference>
<reference evidence="2" key="2">
    <citation type="journal article" date="2021" name="Genome Biol. Evol.">
        <title>Developing a high-quality reference genome for a parasitic bivalve with doubly uniparental inheritance (Bivalvia: Unionida).</title>
        <authorList>
            <person name="Smith C.H."/>
        </authorList>
    </citation>
    <scope>NUCLEOTIDE SEQUENCE</scope>
    <source>
        <strain evidence="2">CHS0354</strain>
        <tissue evidence="2">Mantle</tissue>
    </source>
</reference>
<evidence type="ECO:0000313" key="2">
    <source>
        <dbReference type="EMBL" id="KAK3586159.1"/>
    </source>
</evidence>
<keyword evidence="3" id="KW-1185">Reference proteome</keyword>
<comment type="caution">
    <text evidence="2">The sequence shown here is derived from an EMBL/GenBank/DDBJ whole genome shotgun (WGS) entry which is preliminary data.</text>
</comment>
<dbReference type="Proteomes" id="UP001195483">
    <property type="component" value="Unassembled WGS sequence"/>
</dbReference>
<sequence>MQSGIFVLVVGVLPYICSAPTDPELVWVKDVTSSFLTDKRTLSDLDLPDEIFFNLIHGTHVVGLNLKRNHGIDPNADVFFVRTLKDGRSHIEKALNLEKENVAYYLDKENWAFMTVRCVKRSNGQCDRVINGNLRIGDRIYDLRPLENDVTSTNFFTFPNPVGRRYVLHEQTNIRSDLSVENKGPANVNEINVENEVADLLRRYPHPENNQGHFLFANSKLTGRNVAR</sequence>
<protein>
    <submittedName>
        <fullName evidence="2">Uncharacterized protein</fullName>
    </submittedName>
</protein>
<organism evidence="2 3">
    <name type="scientific">Potamilus streckersoni</name>
    <dbReference type="NCBI Taxonomy" id="2493646"/>
    <lineage>
        <taxon>Eukaryota</taxon>
        <taxon>Metazoa</taxon>
        <taxon>Spiralia</taxon>
        <taxon>Lophotrochozoa</taxon>
        <taxon>Mollusca</taxon>
        <taxon>Bivalvia</taxon>
        <taxon>Autobranchia</taxon>
        <taxon>Heteroconchia</taxon>
        <taxon>Palaeoheterodonta</taxon>
        <taxon>Unionida</taxon>
        <taxon>Unionoidea</taxon>
        <taxon>Unionidae</taxon>
        <taxon>Ambleminae</taxon>
        <taxon>Lampsilini</taxon>
        <taxon>Potamilus</taxon>
    </lineage>
</organism>
<evidence type="ECO:0000313" key="3">
    <source>
        <dbReference type="Proteomes" id="UP001195483"/>
    </source>
</evidence>
<proteinExistence type="predicted"/>